<dbReference type="EMBL" id="KZ312451">
    <property type="protein sequence ID" value="KAG8240401.1"/>
    <property type="molecule type" value="Genomic_DNA"/>
</dbReference>
<keyword evidence="9" id="KW-0677">Repeat</keyword>
<dbReference type="PANTHER" id="PTHR44111:SF1">
    <property type="entry name" value="ELONGATOR COMPLEX PROTEIN 2"/>
    <property type="match status" value="1"/>
</dbReference>
<evidence type="ECO:0000256" key="2">
    <source>
        <dbReference type="ARBA" id="ARBA00004496"/>
    </source>
</evidence>
<dbReference type="SMART" id="SM00320">
    <property type="entry name" value="WD40"/>
    <property type="match status" value="6"/>
</dbReference>
<dbReference type="GO" id="GO:0033588">
    <property type="term" value="C:elongator holoenzyme complex"/>
    <property type="evidence" value="ECO:0007669"/>
    <property type="project" value="InterPro"/>
</dbReference>
<evidence type="ECO:0000256" key="5">
    <source>
        <dbReference type="ARBA" id="ARBA00020267"/>
    </source>
</evidence>
<sequence>MAVETMYTSVACNWSRYSTDWGFNNLICFGACNSVAICDPEKDDYGSITNTLCHHKSMVNSVRWIKSQNDAEETEILSTSCDATACIWRRIEDGTYELVQSLEGHSEDVIVGDGIKSNCLNKDSFVIATASTDSTIKIWTDKKENMLKCIQTIDLLREMCFEIRLNYLPGTSNLLMICANTDCRICLYAKSDDLFIKVNELQGHEDFVRTIDVISFGVAQHTYKNNCRTMFIASGDQAGQIRIWQLSSQNLRTQETNSKMDDFKPEVNFFSFITDDKEHEFAISIESVILAHDGMINGIRWHPKVKTENGFHQPMKILSCSMDKTMILWEPDIQSGVWLESIRVGEVGGNSLGFFGCSFGPQGKNILAYGKQGSFHLWSFNQVCKSRKRKWEPKLSVSGHFQGVVDIAWEPEGEFLLSVSCDQTTRIHAPWRRSNGKGLFYFTKLNKKE</sequence>
<evidence type="ECO:0000256" key="7">
    <source>
        <dbReference type="ARBA" id="ARBA00022574"/>
    </source>
</evidence>
<evidence type="ECO:0000256" key="10">
    <source>
        <dbReference type="ARBA" id="ARBA00023242"/>
    </source>
</evidence>
<comment type="subcellular location">
    <subcellularLocation>
        <location evidence="2">Cytoplasm</location>
    </subcellularLocation>
    <subcellularLocation>
        <location evidence="1">Nucleus</location>
    </subcellularLocation>
</comment>
<dbReference type="Pfam" id="PF00400">
    <property type="entry name" value="WD40"/>
    <property type="match status" value="4"/>
</dbReference>
<evidence type="ECO:0000256" key="6">
    <source>
        <dbReference type="ARBA" id="ARBA00022490"/>
    </source>
</evidence>
<dbReference type="Gene3D" id="2.130.10.10">
    <property type="entry name" value="YVTN repeat-like/Quinoprotein amine dehydrogenase"/>
    <property type="match status" value="2"/>
</dbReference>
<comment type="caution">
    <text evidence="12">The sequence shown here is derived from an EMBL/GenBank/DDBJ whole genome shotgun (WGS) entry which is preliminary data.</text>
</comment>
<evidence type="ECO:0000256" key="11">
    <source>
        <dbReference type="PROSITE-ProRule" id="PRU00221"/>
    </source>
</evidence>
<dbReference type="Proteomes" id="UP000792457">
    <property type="component" value="Unassembled WGS sequence"/>
</dbReference>
<gene>
    <name evidence="12" type="ORF">J437_LFUL002544</name>
</gene>
<reference evidence="12" key="2">
    <citation type="submission" date="2017-10" db="EMBL/GenBank/DDBJ databases">
        <title>Ladona fulva Genome sequencing and assembly.</title>
        <authorList>
            <person name="Murali S."/>
            <person name="Richards S."/>
            <person name="Bandaranaike D."/>
            <person name="Bellair M."/>
            <person name="Blankenburg K."/>
            <person name="Chao H."/>
            <person name="Dinh H."/>
            <person name="Doddapaneni H."/>
            <person name="Dugan-Rocha S."/>
            <person name="Elkadiri S."/>
            <person name="Gnanaolivu R."/>
            <person name="Hernandez B."/>
            <person name="Skinner E."/>
            <person name="Javaid M."/>
            <person name="Lee S."/>
            <person name="Li M."/>
            <person name="Ming W."/>
            <person name="Munidasa M."/>
            <person name="Muniz J."/>
            <person name="Nguyen L."/>
            <person name="Hughes D."/>
            <person name="Osuji N."/>
            <person name="Pu L.-L."/>
            <person name="Puazo M."/>
            <person name="Qu C."/>
            <person name="Quiroz J."/>
            <person name="Raj R."/>
            <person name="Weissenberger G."/>
            <person name="Xin Y."/>
            <person name="Zou X."/>
            <person name="Han Y."/>
            <person name="Worley K."/>
            <person name="Muzny D."/>
            <person name="Gibbs R."/>
        </authorList>
    </citation>
    <scope>NUCLEOTIDE SEQUENCE</scope>
    <source>
        <strain evidence="12">Sampled in the wild</strain>
    </source>
</reference>
<protein>
    <recommendedName>
        <fullName evidence="5">Elongator complex protein 2</fullName>
    </recommendedName>
</protein>
<keyword evidence="10" id="KW-0539">Nucleus</keyword>
<dbReference type="GO" id="GO:0005737">
    <property type="term" value="C:cytoplasm"/>
    <property type="evidence" value="ECO:0007669"/>
    <property type="project" value="UniProtKB-SubCell"/>
</dbReference>
<dbReference type="OrthoDB" id="27911at2759"/>
<dbReference type="InterPro" id="IPR015943">
    <property type="entry name" value="WD40/YVTN_repeat-like_dom_sf"/>
</dbReference>
<dbReference type="InterPro" id="IPR036322">
    <property type="entry name" value="WD40_repeat_dom_sf"/>
</dbReference>
<evidence type="ECO:0000256" key="9">
    <source>
        <dbReference type="ARBA" id="ARBA00022737"/>
    </source>
</evidence>
<evidence type="ECO:0000256" key="4">
    <source>
        <dbReference type="ARBA" id="ARBA00005881"/>
    </source>
</evidence>
<evidence type="ECO:0000256" key="3">
    <source>
        <dbReference type="ARBA" id="ARBA00005043"/>
    </source>
</evidence>
<comment type="pathway">
    <text evidence="3">tRNA modification; 5-methoxycarbonylmethyl-2-thiouridine-tRNA biosynthesis.</text>
</comment>
<evidence type="ECO:0000256" key="1">
    <source>
        <dbReference type="ARBA" id="ARBA00004123"/>
    </source>
</evidence>
<feature type="repeat" description="WD" evidence="11">
    <location>
        <begin position="397"/>
        <end position="427"/>
    </location>
</feature>
<evidence type="ECO:0000313" key="13">
    <source>
        <dbReference type="Proteomes" id="UP000792457"/>
    </source>
</evidence>
<reference evidence="12" key="1">
    <citation type="submission" date="2013-04" db="EMBL/GenBank/DDBJ databases">
        <authorList>
            <person name="Qu J."/>
            <person name="Murali S.C."/>
            <person name="Bandaranaike D."/>
            <person name="Bellair M."/>
            <person name="Blankenburg K."/>
            <person name="Chao H."/>
            <person name="Dinh H."/>
            <person name="Doddapaneni H."/>
            <person name="Downs B."/>
            <person name="Dugan-Rocha S."/>
            <person name="Elkadiri S."/>
            <person name="Gnanaolivu R.D."/>
            <person name="Hernandez B."/>
            <person name="Javaid M."/>
            <person name="Jayaseelan J.C."/>
            <person name="Lee S."/>
            <person name="Li M."/>
            <person name="Ming W."/>
            <person name="Munidasa M."/>
            <person name="Muniz J."/>
            <person name="Nguyen L."/>
            <person name="Ongeri F."/>
            <person name="Osuji N."/>
            <person name="Pu L.-L."/>
            <person name="Puazo M."/>
            <person name="Qu C."/>
            <person name="Quiroz J."/>
            <person name="Raj R."/>
            <person name="Weissenberger G."/>
            <person name="Xin Y."/>
            <person name="Zou X."/>
            <person name="Han Y."/>
            <person name="Richards S."/>
            <person name="Worley K."/>
            <person name="Muzny D."/>
            <person name="Gibbs R."/>
        </authorList>
    </citation>
    <scope>NUCLEOTIDE SEQUENCE</scope>
    <source>
        <strain evidence="12">Sampled in the wild</strain>
    </source>
</reference>
<dbReference type="GO" id="GO:0002098">
    <property type="term" value="P:tRNA wobble uridine modification"/>
    <property type="evidence" value="ECO:0007669"/>
    <property type="project" value="InterPro"/>
</dbReference>
<dbReference type="PANTHER" id="PTHR44111">
    <property type="entry name" value="ELONGATOR COMPLEX PROTEIN 2"/>
    <property type="match status" value="1"/>
</dbReference>
<keyword evidence="6" id="KW-0963">Cytoplasm</keyword>
<name>A0A8K0KVC7_LADFU</name>
<keyword evidence="8" id="KW-0819">tRNA processing</keyword>
<keyword evidence="13" id="KW-1185">Reference proteome</keyword>
<evidence type="ECO:0000313" key="12">
    <source>
        <dbReference type="EMBL" id="KAG8240401.1"/>
    </source>
</evidence>
<dbReference type="GO" id="GO:0005634">
    <property type="term" value="C:nucleus"/>
    <property type="evidence" value="ECO:0007669"/>
    <property type="project" value="UniProtKB-SubCell"/>
</dbReference>
<dbReference type="InterPro" id="IPR001680">
    <property type="entry name" value="WD40_rpt"/>
</dbReference>
<proteinExistence type="inferred from homology"/>
<organism evidence="12 13">
    <name type="scientific">Ladona fulva</name>
    <name type="common">Scarce chaser dragonfly</name>
    <name type="synonym">Libellula fulva</name>
    <dbReference type="NCBI Taxonomy" id="123851"/>
    <lineage>
        <taxon>Eukaryota</taxon>
        <taxon>Metazoa</taxon>
        <taxon>Ecdysozoa</taxon>
        <taxon>Arthropoda</taxon>
        <taxon>Hexapoda</taxon>
        <taxon>Insecta</taxon>
        <taxon>Pterygota</taxon>
        <taxon>Palaeoptera</taxon>
        <taxon>Odonata</taxon>
        <taxon>Epiprocta</taxon>
        <taxon>Anisoptera</taxon>
        <taxon>Libelluloidea</taxon>
        <taxon>Libellulidae</taxon>
        <taxon>Ladona</taxon>
    </lineage>
</organism>
<evidence type="ECO:0000256" key="8">
    <source>
        <dbReference type="ARBA" id="ARBA00022694"/>
    </source>
</evidence>
<dbReference type="InterPro" id="IPR037289">
    <property type="entry name" value="Elp2"/>
</dbReference>
<accession>A0A8K0KVC7</accession>
<keyword evidence="7 11" id="KW-0853">WD repeat</keyword>
<dbReference type="AlphaFoldDB" id="A0A8K0KVC7"/>
<dbReference type="PROSITE" id="PS50082">
    <property type="entry name" value="WD_REPEATS_2"/>
    <property type="match status" value="1"/>
</dbReference>
<dbReference type="UniPathway" id="UPA00988"/>
<comment type="similarity">
    <text evidence="4">Belongs to the WD repeat ELP2 family.</text>
</comment>
<dbReference type="SUPFAM" id="SSF50978">
    <property type="entry name" value="WD40 repeat-like"/>
    <property type="match status" value="1"/>
</dbReference>